<dbReference type="EMBL" id="VEVO01000012">
    <property type="protein sequence ID" value="KAF0034348.1"/>
    <property type="molecule type" value="Genomic_DNA"/>
</dbReference>
<organism evidence="7 8">
    <name type="scientific">Scophthalmus maximus</name>
    <name type="common">Turbot</name>
    <name type="synonym">Psetta maxima</name>
    <dbReference type="NCBI Taxonomy" id="52904"/>
    <lineage>
        <taxon>Eukaryota</taxon>
        <taxon>Metazoa</taxon>
        <taxon>Chordata</taxon>
        <taxon>Craniata</taxon>
        <taxon>Vertebrata</taxon>
        <taxon>Euteleostomi</taxon>
        <taxon>Actinopterygii</taxon>
        <taxon>Neopterygii</taxon>
        <taxon>Teleostei</taxon>
        <taxon>Neoteleostei</taxon>
        <taxon>Acanthomorphata</taxon>
        <taxon>Carangaria</taxon>
        <taxon>Pleuronectiformes</taxon>
        <taxon>Pleuronectoidei</taxon>
        <taxon>Scophthalmidae</taxon>
        <taxon>Scophthalmus</taxon>
    </lineage>
</organism>
<keyword evidence="5" id="KW-0963">Cytoplasm</keyword>
<proteinExistence type="predicted"/>
<dbReference type="InterPro" id="IPR027887">
    <property type="entry name" value="DUF4464"/>
</dbReference>
<accession>A0A6A4SQG1</accession>
<dbReference type="AlphaFoldDB" id="A0A6A4SQG1"/>
<evidence type="ECO:0000313" key="7">
    <source>
        <dbReference type="EMBL" id="KAF0034348.1"/>
    </source>
</evidence>
<reference evidence="7 8" key="1">
    <citation type="submission" date="2019-06" db="EMBL/GenBank/DDBJ databases">
        <title>Draft genomes of female and male turbot (Scophthalmus maximus).</title>
        <authorList>
            <person name="Xu H."/>
            <person name="Xu X.-W."/>
            <person name="Shao C."/>
            <person name="Chen S."/>
        </authorList>
    </citation>
    <scope>NUCLEOTIDE SEQUENCE [LARGE SCALE GENOMIC DNA]</scope>
    <source>
        <strain evidence="7">Ysfricsl-2016a</strain>
        <tissue evidence="7">Blood</tissue>
    </source>
</reference>
<protein>
    <recommendedName>
        <fullName evidence="4">Cilia- and flagella-associated protein 299</fullName>
    </recommendedName>
</protein>
<keyword evidence="6" id="KW-0539">Nucleus</keyword>
<dbReference type="PANTHER" id="PTHR33588:SF1">
    <property type="entry name" value="CILIA- AND FLAGELLA-ASSOCIATED PROTEIN 299"/>
    <property type="match status" value="1"/>
</dbReference>
<evidence type="ECO:0000256" key="3">
    <source>
        <dbReference type="ARBA" id="ARBA00004496"/>
    </source>
</evidence>
<evidence type="ECO:0000256" key="1">
    <source>
        <dbReference type="ARBA" id="ARBA00003056"/>
    </source>
</evidence>
<evidence type="ECO:0000256" key="4">
    <source>
        <dbReference type="ARBA" id="ARBA00021436"/>
    </source>
</evidence>
<evidence type="ECO:0000256" key="6">
    <source>
        <dbReference type="ARBA" id="ARBA00023242"/>
    </source>
</evidence>
<comment type="function">
    <text evidence="1">May be involved in spermatogenesis.</text>
</comment>
<evidence type="ECO:0000256" key="5">
    <source>
        <dbReference type="ARBA" id="ARBA00022490"/>
    </source>
</evidence>
<name>A0A6A4SQG1_SCOMX</name>
<evidence type="ECO:0000256" key="2">
    <source>
        <dbReference type="ARBA" id="ARBA00004123"/>
    </source>
</evidence>
<dbReference type="Pfam" id="PF14713">
    <property type="entry name" value="DUF4464"/>
    <property type="match status" value="1"/>
</dbReference>
<gene>
    <name evidence="7" type="ORF">F2P81_014414</name>
</gene>
<dbReference type="GO" id="GO:0005634">
    <property type="term" value="C:nucleus"/>
    <property type="evidence" value="ECO:0007669"/>
    <property type="project" value="UniProtKB-SubCell"/>
</dbReference>
<dbReference type="Proteomes" id="UP000438429">
    <property type="component" value="Unassembled WGS sequence"/>
</dbReference>
<sequence>MERSAAAAAARFLGSVSQFKVYEDYLDSKVTPVDLFYLKSRDLARKLVEHGHKGTVLSREEFEEKKAAAQAAEAARSNALYNRSRPVFHIKFNLDDSDSDGINGSNSSESASCTNKVFERLEGPFPLNSHQNRFERKQAE</sequence>
<comment type="caution">
    <text evidence="7">The sequence shown here is derived from an EMBL/GenBank/DDBJ whole genome shotgun (WGS) entry which is preliminary data.</text>
</comment>
<comment type="subcellular location">
    <subcellularLocation>
        <location evidence="3">Cytoplasm</location>
    </subcellularLocation>
    <subcellularLocation>
        <location evidence="2">Nucleus</location>
    </subcellularLocation>
</comment>
<evidence type="ECO:0000313" key="8">
    <source>
        <dbReference type="Proteomes" id="UP000438429"/>
    </source>
</evidence>
<dbReference type="GO" id="GO:0005737">
    <property type="term" value="C:cytoplasm"/>
    <property type="evidence" value="ECO:0007669"/>
    <property type="project" value="UniProtKB-SubCell"/>
</dbReference>
<dbReference type="PANTHER" id="PTHR33588">
    <property type="entry name" value="CILIA- AND FLAGELLA-ASSOCIATED PROTEIN 299"/>
    <property type="match status" value="1"/>
</dbReference>